<dbReference type="NCBIfam" id="TIGR02293">
    <property type="entry name" value="TAS_TIGR02293"/>
    <property type="match status" value="1"/>
</dbReference>
<reference evidence="3" key="1">
    <citation type="submission" date="2020-10" db="EMBL/GenBank/DDBJ databases">
        <title>Connecting structure to function with the recovery of over 1000 high-quality activated sludge metagenome-assembled genomes encoding full-length rRNA genes using long-read sequencing.</title>
        <authorList>
            <person name="Singleton C.M."/>
            <person name="Petriglieri F."/>
            <person name="Kristensen J.M."/>
            <person name="Kirkegaard R.H."/>
            <person name="Michaelsen T.Y."/>
            <person name="Andersen M.H."/>
            <person name="Karst S.M."/>
            <person name="Dueholm M.S."/>
            <person name="Nielsen P.H."/>
            <person name="Albertsen M."/>
        </authorList>
    </citation>
    <scope>NUCLEOTIDE SEQUENCE</scope>
    <source>
        <strain evidence="3">Bjer_18-Q3-R1-45_BAT3C.347</strain>
    </source>
</reference>
<dbReference type="EMBL" id="JADJEV010000003">
    <property type="protein sequence ID" value="MBK6972951.1"/>
    <property type="molecule type" value="Genomic_DNA"/>
</dbReference>
<evidence type="ECO:0000259" key="2">
    <source>
        <dbReference type="Pfam" id="PF20432"/>
    </source>
</evidence>
<organism evidence="3 4">
    <name type="scientific">Candidatus Methylophosphatis roskildensis</name>
    <dbReference type="NCBI Taxonomy" id="2899263"/>
    <lineage>
        <taxon>Bacteria</taxon>
        <taxon>Pseudomonadati</taxon>
        <taxon>Pseudomonadota</taxon>
        <taxon>Betaproteobacteria</taxon>
        <taxon>Nitrosomonadales</taxon>
        <taxon>Sterolibacteriaceae</taxon>
        <taxon>Candidatus Methylophosphatis</taxon>
    </lineage>
</organism>
<proteinExistence type="predicted"/>
<evidence type="ECO:0000313" key="4">
    <source>
        <dbReference type="Proteomes" id="UP000807785"/>
    </source>
</evidence>
<dbReference type="InterPro" id="IPR046847">
    <property type="entry name" value="Xre-like_HTH"/>
</dbReference>
<dbReference type="Proteomes" id="UP000807785">
    <property type="component" value="Unassembled WGS sequence"/>
</dbReference>
<gene>
    <name evidence="3" type="ORF">IPH26_08310</name>
</gene>
<accession>A0A9D7E339</accession>
<comment type="caution">
    <text evidence="3">The sequence shown here is derived from an EMBL/GenBank/DDBJ whole genome shotgun (WGS) entry which is preliminary data.</text>
</comment>
<dbReference type="GO" id="GO:0003677">
    <property type="term" value="F:DNA binding"/>
    <property type="evidence" value="ECO:0007669"/>
    <property type="project" value="InterPro"/>
</dbReference>
<feature type="domain" description="Antitoxin Xre/MbcA/ParS-like toxin-binding" evidence="1">
    <location>
        <begin position="104"/>
        <end position="153"/>
    </location>
</feature>
<dbReference type="AlphaFoldDB" id="A0A9D7E339"/>
<dbReference type="Pfam" id="PF09722">
    <property type="entry name" value="Xre_MbcA_ParS_C"/>
    <property type="match status" value="1"/>
</dbReference>
<dbReference type="InterPro" id="IPR011979">
    <property type="entry name" value="Antitox_Xre"/>
</dbReference>
<name>A0A9D7E339_9PROT</name>
<protein>
    <submittedName>
        <fullName evidence="3">DUF2384 domain-containing protein</fullName>
    </submittedName>
</protein>
<evidence type="ECO:0000313" key="3">
    <source>
        <dbReference type="EMBL" id="MBK6972951.1"/>
    </source>
</evidence>
<dbReference type="Pfam" id="PF20432">
    <property type="entry name" value="Xre-like-HTH"/>
    <property type="match status" value="1"/>
</dbReference>
<sequence>MSTMVETGDAPAYARRVAEMLGVGRNLRRSMGSAVAVHEALHAGLPRRALLEAIQSGGIPVAELLPVFGVSTRTYMRLRAEPDKLLDAEQSGRVWQFAALLAKAEDVFGSSERAVDWLLRPAMALENRRPIELLTTPVGVHLVDDVIERMRYGVYQ</sequence>
<dbReference type="InterPro" id="IPR024467">
    <property type="entry name" value="Xre/MbcA/ParS-like_toxin-bd"/>
</dbReference>
<feature type="domain" description="Antitoxin Xre-like helix-turn-helix" evidence="2">
    <location>
        <begin position="37"/>
        <end position="98"/>
    </location>
</feature>
<evidence type="ECO:0000259" key="1">
    <source>
        <dbReference type="Pfam" id="PF09722"/>
    </source>
</evidence>